<dbReference type="EMBL" id="BBMZ01000008">
    <property type="protein sequence ID" value="GAL57873.1"/>
    <property type="molecule type" value="Genomic_DNA"/>
</dbReference>
<dbReference type="STRING" id="1115515.EV102420_08_03360"/>
<dbReference type="AlphaFoldDB" id="A0A090V186"/>
<evidence type="ECO:0000313" key="3">
    <source>
        <dbReference type="Proteomes" id="UP000029462"/>
    </source>
</evidence>
<sequence>MDIGTIVSLAIAGVALLWSIYRDKSSDTEDLQKRVSTIETKVVLAESTIERLETEQDEMKKMLKSLENQINQMNLKVEKILTILENTKGA</sequence>
<reference evidence="2 3" key="1">
    <citation type="submission" date="2014-09" db="EMBL/GenBank/DDBJ databases">
        <title>Whole genome shotgun sequence of Escherichia vulneris NBRC 102420.</title>
        <authorList>
            <person name="Yoshida Y."/>
            <person name="Hosoyama A."/>
            <person name="Tsuchikane K."/>
            <person name="Ohji S."/>
            <person name="Ichikawa N."/>
            <person name="Kimura A."/>
            <person name="Yamazoe A."/>
            <person name="Ezaki T."/>
            <person name="Fujita N."/>
        </authorList>
    </citation>
    <scope>NUCLEOTIDE SEQUENCE [LARGE SCALE GENOMIC DNA]</scope>
    <source>
        <strain evidence="2 3">NBRC 102420</strain>
    </source>
</reference>
<organism evidence="2 3">
    <name type="scientific">Pseudescherichia vulneris NBRC 102420</name>
    <dbReference type="NCBI Taxonomy" id="1115515"/>
    <lineage>
        <taxon>Bacteria</taxon>
        <taxon>Pseudomonadati</taxon>
        <taxon>Pseudomonadota</taxon>
        <taxon>Gammaproteobacteria</taxon>
        <taxon>Enterobacterales</taxon>
        <taxon>Enterobacteriaceae</taxon>
        <taxon>Pseudescherichia</taxon>
    </lineage>
</organism>
<keyword evidence="1" id="KW-0175">Coiled coil</keyword>
<name>A0A090V186_PSEVU</name>
<keyword evidence="3" id="KW-1185">Reference proteome</keyword>
<gene>
    <name evidence="2" type="ORF">EV102420_08_03360</name>
</gene>
<feature type="coiled-coil region" evidence="1">
    <location>
        <begin position="35"/>
        <end position="83"/>
    </location>
</feature>
<dbReference type="Proteomes" id="UP000029462">
    <property type="component" value="Unassembled WGS sequence"/>
</dbReference>
<dbReference type="OrthoDB" id="6612375at2"/>
<accession>A0A090V186</accession>
<dbReference type="SUPFAM" id="SSF57997">
    <property type="entry name" value="Tropomyosin"/>
    <property type="match status" value="1"/>
</dbReference>
<proteinExistence type="predicted"/>
<evidence type="ECO:0000313" key="2">
    <source>
        <dbReference type="EMBL" id="GAL57873.1"/>
    </source>
</evidence>
<comment type="caution">
    <text evidence="2">The sequence shown here is derived from an EMBL/GenBank/DDBJ whole genome shotgun (WGS) entry which is preliminary data.</text>
</comment>
<evidence type="ECO:0000256" key="1">
    <source>
        <dbReference type="SAM" id="Coils"/>
    </source>
</evidence>
<protein>
    <submittedName>
        <fullName evidence="2">Uncharacterized protein</fullName>
    </submittedName>
</protein>